<protein>
    <recommendedName>
        <fullName evidence="1">FAD-binding FR-type domain-containing protein</fullName>
    </recommendedName>
</protein>
<dbReference type="PANTHER" id="PTHR47354:SF5">
    <property type="entry name" value="PROTEIN RFBI"/>
    <property type="match status" value="1"/>
</dbReference>
<dbReference type="Pfam" id="PF00175">
    <property type="entry name" value="NAD_binding_1"/>
    <property type="match status" value="1"/>
</dbReference>
<dbReference type="SUPFAM" id="SSF63380">
    <property type="entry name" value="Riboflavin synthase domain-like"/>
    <property type="match status" value="1"/>
</dbReference>
<evidence type="ECO:0000259" key="1">
    <source>
        <dbReference type="PROSITE" id="PS51384"/>
    </source>
</evidence>
<dbReference type="AlphaFoldDB" id="A0A1F5YVP2"/>
<dbReference type="InterPro" id="IPR008333">
    <property type="entry name" value="Cbr1-like_FAD-bd_dom"/>
</dbReference>
<dbReference type="GO" id="GO:0016491">
    <property type="term" value="F:oxidoreductase activity"/>
    <property type="evidence" value="ECO:0007669"/>
    <property type="project" value="InterPro"/>
</dbReference>
<dbReference type="InterPro" id="IPR001433">
    <property type="entry name" value="OxRdtase_FAD/NAD-bd"/>
</dbReference>
<organism evidence="2 3">
    <name type="scientific">Candidatus Gottesmanbacteria bacterium RBG_16_52_11</name>
    <dbReference type="NCBI Taxonomy" id="1798374"/>
    <lineage>
        <taxon>Bacteria</taxon>
        <taxon>Candidatus Gottesmaniibacteriota</taxon>
    </lineage>
</organism>
<evidence type="ECO:0000313" key="3">
    <source>
        <dbReference type="Proteomes" id="UP000178448"/>
    </source>
</evidence>
<dbReference type="InterPro" id="IPR039261">
    <property type="entry name" value="FNR_nucleotide-bd"/>
</dbReference>
<dbReference type="SUPFAM" id="SSF52343">
    <property type="entry name" value="Ferredoxin reductase-like, C-terminal NADP-linked domain"/>
    <property type="match status" value="1"/>
</dbReference>
<dbReference type="InterPro" id="IPR017927">
    <property type="entry name" value="FAD-bd_FR_type"/>
</dbReference>
<dbReference type="Proteomes" id="UP000178448">
    <property type="component" value="Unassembled WGS sequence"/>
</dbReference>
<proteinExistence type="predicted"/>
<accession>A0A1F5YVP2</accession>
<sequence>MLTYTKPQHFQSTVLTKETVTDKVYRVRYQLTEPQEISYYAGQTIMLTVAPSVHRAMSIASPPQEKTVITTYQDVSPMGPGSLWMLHLNTGDRAEFLGPLGRFTVDKESPRKKVLVATGTGIAPFRSMLLDETDQRISGDPVSLYWGLRHAGDIYLQDELQRIASDRKSFEYRLTLSKPEESWQGLRGYVQDHVFAQETDLPDKDFYLCGNKNMIIDMQQKLMSAGVPKQQIRNDPFY</sequence>
<evidence type="ECO:0000313" key="2">
    <source>
        <dbReference type="EMBL" id="OGG04195.1"/>
    </source>
</evidence>
<name>A0A1F5YVP2_9BACT</name>
<reference evidence="2 3" key="1">
    <citation type="journal article" date="2016" name="Nat. Commun.">
        <title>Thousands of microbial genomes shed light on interconnected biogeochemical processes in an aquifer system.</title>
        <authorList>
            <person name="Anantharaman K."/>
            <person name="Brown C.T."/>
            <person name="Hug L.A."/>
            <person name="Sharon I."/>
            <person name="Castelle C.J."/>
            <person name="Probst A.J."/>
            <person name="Thomas B.C."/>
            <person name="Singh A."/>
            <person name="Wilkins M.J."/>
            <person name="Karaoz U."/>
            <person name="Brodie E.L."/>
            <person name="Williams K.H."/>
            <person name="Hubbard S.S."/>
            <person name="Banfield J.F."/>
        </authorList>
    </citation>
    <scope>NUCLEOTIDE SEQUENCE [LARGE SCALE GENOMIC DNA]</scope>
</reference>
<dbReference type="InterPro" id="IPR050415">
    <property type="entry name" value="MRET"/>
</dbReference>
<dbReference type="Gene3D" id="3.40.50.80">
    <property type="entry name" value="Nucleotide-binding domain of ferredoxin-NADP reductase (FNR) module"/>
    <property type="match status" value="1"/>
</dbReference>
<dbReference type="Gene3D" id="2.40.30.10">
    <property type="entry name" value="Translation factors"/>
    <property type="match status" value="1"/>
</dbReference>
<dbReference type="STRING" id="1798374.A2Z33_03515"/>
<comment type="caution">
    <text evidence="2">The sequence shown here is derived from an EMBL/GenBank/DDBJ whole genome shotgun (WGS) entry which is preliminary data.</text>
</comment>
<dbReference type="PRINTS" id="PR00410">
    <property type="entry name" value="PHEHYDRXLASE"/>
</dbReference>
<dbReference type="PRINTS" id="PR00371">
    <property type="entry name" value="FPNCR"/>
</dbReference>
<dbReference type="PANTHER" id="PTHR47354">
    <property type="entry name" value="NADH OXIDOREDUCTASE HCR"/>
    <property type="match status" value="1"/>
</dbReference>
<feature type="domain" description="FAD-binding FR-type" evidence="1">
    <location>
        <begin position="7"/>
        <end position="106"/>
    </location>
</feature>
<dbReference type="InterPro" id="IPR017938">
    <property type="entry name" value="Riboflavin_synthase-like_b-brl"/>
</dbReference>
<dbReference type="PROSITE" id="PS51384">
    <property type="entry name" value="FAD_FR"/>
    <property type="match status" value="1"/>
</dbReference>
<gene>
    <name evidence="2" type="ORF">A2Z33_03515</name>
</gene>
<dbReference type="EMBL" id="MFJD01000004">
    <property type="protein sequence ID" value="OGG04195.1"/>
    <property type="molecule type" value="Genomic_DNA"/>
</dbReference>
<dbReference type="InterPro" id="IPR001709">
    <property type="entry name" value="Flavoprot_Pyr_Nucl_cyt_Rdtase"/>
</dbReference>
<dbReference type="Pfam" id="PF00970">
    <property type="entry name" value="FAD_binding_6"/>
    <property type="match status" value="1"/>
</dbReference>